<evidence type="ECO:0000313" key="2">
    <source>
        <dbReference type="Proteomes" id="UP000324222"/>
    </source>
</evidence>
<dbReference type="AlphaFoldDB" id="A0A5B7HNS7"/>
<dbReference type="EMBL" id="VSRR010030748">
    <property type="protein sequence ID" value="MPC70204.1"/>
    <property type="molecule type" value="Genomic_DNA"/>
</dbReference>
<protein>
    <submittedName>
        <fullName evidence="1">Uncharacterized protein</fullName>
    </submittedName>
</protein>
<accession>A0A5B7HNS7</accession>
<sequence>MRRGAPVCLSVCCYTRSRSKRAATSRAHRTHSGPAVFLSSALSCDDFSGSSFFCFKHSNNEII</sequence>
<dbReference type="Proteomes" id="UP000324222">
    <property type="component" value="Unassembled WGS sequence"/>
</dbReference>
<comment type="caution">
    <text evidence="1">The sequence shown here is derived from an EMBL/GenBank/DDBJ whole genome shotgun (WGS) entry which is preliminary data.</text>
</comment>
<evidence type="ECO:0000313" key="1">
    <source>
        <dbReference type="EMBL" id="MPC70204.1"/>
    </source>
</evidence>
<reference evidence="1 2" key="1">
    <citation type="submission" date="2019-05" db="EMBL/GenBank/DDBJ databases">
        <title>Another draft genome of Portunus trituberculatus and its Hox gene families provides insights of decapod evolution.</title>
        <authorList>
            <person name="Jeong J.-H."/>
            <person name="Song I."/>
            <person name="Kim S."/>
            <person name="Choi T."/>
            <person name="Kim D."/>
            <person name="Ryu S."/>
            <person name="Kim W."/>
        </authorList>
    </citation>
    <scope>NUCLEOTIDE SEQUENCE [LARGE SCALE GENOMIC DNA]</scope>
    <source>
        <tissue evidence="1">Muscle</tissue>
    </source>
</reference>
<proteinExistence type="predicted"/>
<name>A0A5B7HNS7_PORTR</name>
<keyword evidence="2" id="KW-1185">Reference proteome</keyword>
<gene>
    <name evidence="1" type="ORF">E2C01_064446</name>
</gene>
<organism evidence="1 2">
    <name type="scientific">Portunus trituberculatus</name>
    <name type="common">Swimming crab</name>
    <name type="synonym">Neptunus trituberculatus</name>
    <dbReference type="NCBI Taxonomy" id="210409"/>
    <lineage>
        <taxon>Eukaryota</taxon>
        <taxon>Metazoa</taxon>
        <taxon>Ecdysozoa</taxon>
        <taxon>Arthropoda</taxon>
        <taxon>Crustacea</taxon>
        <taxon>Multicrustacea</taxon>
        <taxon>Malacostraca</taxon>
        <taxon>Eumalacostraca</taxon>
        <taxon>Eucarida</taxon>
        <taxon>Decapoda</taxon>
        <taxon>Pleocyemata</taxon>
        <taxon>Brachyura</taxon>
        <taxon>Eubrachyura</taxon>
        <taxon>Portunoidea</taxon>
        <taxon>Portunidae</taxon>
        <taxon>Portuninae</taxon>
        <taxon>Portunus</taxon>
    </lineage>
</organism>